<dbReference type="Pfam" id="PF00531">
    <property type="entry name" value="Death"/>
    <property type="match status" value="1"/>
</dbReference>
<dbReference type="PANTHER" id="PTHR47220">
    <property type="entry name" value="TUMOR NECROSIS FACTOR RECEPTOR SUPERFAMILY MEMBER 25"/>
    <property type="match status" value="1"/>
</dbReference>
<name>A0A7L3BXW2_PELUR</name>
<dbReference type="InterPro" id="IPR022329">
    <property type="entry name" value="TNFR_25"/>
</dbReference>
<dbReference type="PROSITE" id="PS00652">
    <property type="entry name" value="TNFR_NGFR_1"/>
    <property type="match status" value="1"/>
</dbReference>
<dbReference type="SUPFAM" id="SSF57586">
    <property type="entry name" value="TNF receptor-like"/>
    <property type="match status" value="1"/>
</dbReference>
<evidence type="ECO:0000256" key="5">
    <source>
        <dbReference type="ARBA" id="ARBA00023180"/>
    </source>
</evidence>
<evidence type="ECO:0000259" key="8">
    <source>
        <dbReference type="PROSITE" id="PS50050"/>
    </source>
</evidence>
<accession>A0A7L3BXW2</accession>
<proteinExistence type="predicted"/>
<evidence type="ECO:0000256" key="1">
    <source>
        <dbReference type="ARBA" id="ARBA00022703"/>
    </source>
</evidence>
<feature type="non-terminal residue" evidence="9">
    <location>
        <position position="436"/>
    </location>
</feature>
<evidence type="ECO:0000313" key="10">
    <source>
        <dbReference type="Proteomes" id="UP000555367"/>
    </source>
</evidence>
<dbReference type="OrthoDB" id="9940478at2759"/>
<dbReference type="InterPro" id="IPR000488">
    <property type="entry name" value="Death_dom"/>
</dbReference>
<evidence type="ECO:0000259" key="7">
    <source>
        <dbReference type="PROSITE" id="PS50017"/>
    </source>
</evidence>
<gene>
    <name evidence="9" type="primary">Tnfrsf25</name>
    <name evidence="9" type="ORF">PELURI_R14517</name>
</gene>
<feature type="repeat" description="TNFR-Cys" evidence="6">
    <location>
        <begin position="54"/>
        <end position="91"/>
    </location>
</feature>
<dbReference type="Gene3D" id="2.10.50.10">
    <property type="entry name" value="Tumor Necrosis Factor Receptor, subunit A, domain 2"/>
    <property type="match status" value="1"/>
</dbReference>
<dbReference type="SMART" id="SM00005">
    <property type="entry name" value="DEATH"/>
    <property type="match status" value="1"/>
</dbReference>
<feature type="non-terminal residue" evidence="9">
    <location>
        <position position="1"/>
    </location>
</feature>
<comment type="caution">
    <text evidence="9">The sequence shown here is derived from an EMBL/GenBank/DDBJ whole genome shotgun (WGS) entry which is preliminary data.</text>
</comment>
<evidence type="ECO:0000313" key="9">
    <source>
        <dbReference type="EMBL" id="NXT36634.1"/>
    </source>
</evidence>
<dbReference type="PROSITE" id="PS50017">
    <property type="entry name" value="DEATH_DOMAIN"/>
    <property type="match status" value="1"/>
</dbReference>
<dbReference type="GO" id="GO:0007165">
    <property type="term" value="P:signal transduction"/>
    <property type="evidence" value="ECO:0007669"/>
    <property type="project" value="InterPro"/>
</dbReference>
<organism evidence="9 10">
    <name type="scientific">Pelecanoides urinatrix</name>
    <name type="common">Common diving petrel</name>
    <name type="synonym">Procellaria urinatrix</name>
    <dbReference type="NCBI Taxonomy" id="37079"/>
    <lineage>
        <taxon>Eukaryota</taxon>
        <taxon>Metazoa</taxon>
        <taxon>Chordata</taxon>
        <taxon>Craniata</taxon>
        <taxon>Vertebrata</taxon>
        <taxon>Euteleostomi</taxon>
        <taxon>Archelosauria</taxon>
        <taxon>Archosauria</taxon>
        <taxon>Dinosauria</taxon>
        <taxon>Saurischia</taxon>
        <taxon>Theropoda</taxon>
        <taxon>Coelurosauria</taxon>
        <taxon>Aves</taxon>
        <taxon>Neognathae</taxon>
        <taxon>Neoaves</taxon>
        <taxon>Aequornithes</taxon>
        <taxon>Procellariiformes</taxon>
        <taxon>Procellariidae</taxon>
        <taxon>Pelecanoides</taxon>
    </lineage>
</organism>
<dbReference type="PRINTS" id="PR01972">
    <property type="entry name" value="TNFACTORR25"/>
</dbReference>
<dbReference type="InterPro" id="IPR001368">
    <property type="entry name" value="TNFR/NGFR_Cys_rich_reg"/>
</dbReference>
<evidence type="ECO:0000256" key="3">
    <source>
        <dbReference type="ARBA" id="ARBA00022737"/>
    </source>
</evidence>
<dbReference type="CDD" id="cd08815">
    <property type="entry name" value="Death_TNFRSF25_DR3"/>
    <property type="match status" value="1"/>
</dbReference>
<dbReference type="EMBL" id="VZTQ01006425">
    <property type="protein sequence ID" value="NXT36634.1"/>
    <property type="molecule type" value="Genomic_DNA"/>
</dbReference>
<feature type="domain" description="TNFR-Cys" evidence="8">
    <location>
        <begin position="54"/>
        <end position="91"/>
    </location>
</feature>
<dbReference type="Proteomes" id="UP000555367">
    <property type="component" value="Unassembled WGS sequence"/>
</dbReference>
<dbReference type="PROSITE" id="PS50050">
    <property type="entry name" value="TNFR_NGFR_2"/>
    <property type="match status" value="2"/>
</dbReference>
<dbReference type="Pfam" id="PF00020">
    <property type="entry name" value="TNFR_c6"/>
    <property type="match status" value="1"/>
</dbReference>
<dbReference type="Gene3D" id="1.10.533.10">
    <property type="entry name" value="Death Domain, Fas"/>
    <property type="match status" value="1"/>
</dbReference>
<keyword evidence="10" id="KW-1185">Reference proteome</keyword>
<reference evidence="9 10" key="1">
    <citation type="submission" date="2019-09" db="EMBL/GenBank/DDBJ databases">
        <title>Bird 10,000 Genomes (B10K) Project - Family phase.</title>
        <authorList>
            <person name="Zhang G."/>
        </authorList>
    </citation>
    <scope>NUCLEOTIDE SEQUENCE [LARGE SCALE GENOMIC DNA]</scope>
    <source>
        <strain evidence="9">B10K-DU-012-45</strain>
    </source>
</reference>
<dbReference type="SUPFAM" id="SSF47986">
    <property type="entry name" value="DEATH domain"/>
    <property type="match status" value="1"/>
</dbReference>
<dbReference type="GO" id="GO:0005886">
    <property type="term" value="C:plasma membrane"/>
    <property type="evidence" value="ECO:0007669"/>
    <property type="project" value="TreeGrafter"/>
</dbReference>
<feature type="domain" description="Death" evidence="7">
    <location>
        <begin position="355"/>
        <end position="436"/>
    </location>
</feature>
<dbReference type="InterPro" id="IPR011029">
    <property type="entry name" value="DEATH-like_dom_sf"/>
</dbReference>
<keyword evidence="1" id="KW-0053">Apoptosis</keyword>
<dbReference type="SMART" id="SM00208">
    <property type="entry name" value="TNFR"/>
    <property type="match status" value="2"/>
</dbReference>
<evidence type="ECO:0000256" key="4">
    <source>
        <dbReference type="ARBA" id="ARBA00023157"/>
    </source>
</evidence>
<evidence type="ECO:0000256" key="6">
    <source>
        <dbReference type="PROSITE-ProRule" id="PRU00206"/>
    </source>
</evidence>
<keyword evidence="2" id="KW-0732">Signal</keyword>
<dbReference type="GO" id="GO:0006915">
    <property type="term" value="P:apoptotic process"/>
    <property type="evidence" value="ECO:0007669"/>
    <property type="project" value="UniProtKB-KW"/>
</dbReference>
<keyword evidence="3" id="KW-0677">Repeat</keyword>
<sequence length="436" mass="47854">ASLPSPCPQVIPAVLWLATSEPQPPACQDCTVLRGQRVPLRLPTRPRRHATRPPCPAGMNWIEGARRCCPQCPAGTFLSSPCSRHSNDSVCAACPAGTFLAQPNTHPKCQACYECDRQAFQSVLSNCSATSNVACGCEPGRFRDCLDEHCSDFSCRQCQPCTGRLIQRPCECCRPACCVPPLAVPPCLTPALSPGSEAQDTLCGSCKPDFYAEGSECRPCPTSSPETCSKECQRVCGSGQGSGLEYVLLALTGPLFLGALAIYHKRKRLRHDTPAGDRLPVAWAATPAAVSAREWDSSRWTRPCSPQMTEYATGMARRSPEHQTLLREQPRGAAQPGGEVERSAPPELRSTLLQGSQLYAVIDAVPVRRWKEFMRVLELREAEIELVELEVTHIRDQQYEMLKRWCQQTSATLDRVFAALEHMELAGCAETLRRSL</sequence>
<feature type="domain" description="TNFR-Cys" evidence="8">
    <location>
        <begin position="93"/>
        <end position="135"/>
    </location>
</feature>
<feature type="disulfide bond" evidence="6">
    <location>
        <begin position="69"/>
        <end position="82"/>
    </location>
</feature>
<feature type="repeat" description="TNFR-Cys" evidence="6">
    <location>
        <begin position="93"/>
        <end position="135"/>
    </location>
</feature>
<keyword evidence="4 6" id="KW-1015">Disulfide bond</keyword>
<evidence type="ECO:0000256" key="2">
    <source>
        <dbReference type="ARBA" id="ARBA00022729"/>
    </source>
</evidence>
<protein>
    <submittedName>
        <fullName evidence="9">TNR25 factor</fullName>
    </submittedName>
</protein>
<feature type="disulfide bond" evidence="6">
    <location>
        <begin position="94"/>
        <end position="109"/>
    </location>
</feature>
<dbReference type="PANTHER" id="PTHR47220:SF1">
    <property type="entry name" value="TUMOR NECROSIS FACTOR RECEPTOR SUPERFAMILY MEMBER 25"/>
    <property type="match status" value="1"/>
</dbReference>
<dbReference type="AlphaFoldDB" id="A0A7L3BXW2"/>
<comment type="caution">
    <text evidence="6">Lacks conserved residue(s) required for the propagation of feature annotation.</text>
</comment>
<keyword evidence="5" id="KW-0325">Glycoprotein</keyword>